<comment type="caution">
    <text evidence="1">The sequence shown here is derived from an EMBL/GenBank/DDBJ whole genome shotgun (WGS) entry which is preliminary data.</text>
</comment>
<name>A0AAD8JV99_TARER</name>
<dbReference type="EMBL" id="JAUHHV010000011">
    <property type="protein sequence ID" value="KAK1408220.1"/>
    <property type="molecule type" value="Genomic_DNA"/>
</dbReference>
<sequence length="66" mass="7544">MSSPGIIVTNSSSDDFELNFFKFIESFPNPPRVIHFGRPWVFCTQSKNTPSVVLGTPMHIIHNYIF</sequence>
<dbReference type="AlphaFoldDB" id="A0AAD8JV99"/>
<dbReference type="Proteomes" id="UP001229421">
    <property type="component" value="Unassembled WGS sequence"/>
</dbReference>
<reference evidence="1" key="1">
    <citation type="journal article" date="2023" name="bioRxiv">
        <title>Improved chromosome-level genome assembly for marigold (Tagetes erecta).</title>
        <authorList>
            <person name="Jiang F."/>
            <person name="Yuan L."/>
            <person name="Wang S."/>
            <person name="Wang H."/>
            <person name="Xu D."/>
            <person name="Wang A."/>
            <person name="Fan W."/>
        </authorList>
    </citation>
    <scope>NUCLEOTIDE SEQUENCE</scope>
    <source>
        <strain evidence="1">WSJ</strain>
        <tissue evidence="1">Leaf</tissue>
    </source>
</reference>
<evidence type="ECO:0000313" key="1">
    <source>
        <dbReference type="EMBL" id="KAK1408220.1"/>
    </source>
</evidence>
<organism evidence="1 2">
    <name type="scientific">Tagetes erecta</name>
    <name type="common">African marigold</name>
    <dbReference type="NCBI Taxonomy" id="13708"/>
    <lineage>
        <taxon>Eukaryota</taxon>
        <taxon>Viridiplantae</taxon>
        <taxon>Streptophyta</taxon>
        <taxon>Embryophyta</taxon>
        <taxon>Tracheophyta</taxon>
        <taxon>Spermatophyta</taxon>
        <taxon>Magnoliopsida</taxon>
        <taxon>eudicotyledons</taxon>
        <taxon>Gunneridae</taxon>
        <taxon>Pentapetalae</taxon>
        <taxon>asterids</taxon>
        <taxon>campanulids</taxon>
        <taxon>Asterales</taxon>
        <taxon>Asteraceae</taxon>
        <taxon>Asteroideae</taxon>
        <taxon>Heliantheae alliance</taxon>
        <taxon>Tageteae</taxon>
        <taxon>Tagetes</taxon>
    </lineage>
</organism>
<evidence type="ECO:0000313" key="2">
    <source>
        <dbReference type="Proteomes" id="UP001229421"/>
    </source>
</evidence>
<keyword evidence="2" id="KW-1185">Reference proteome</keyword>
<proteinExistence type="predicted"/>
<protein>
    <submittedName>
        <fullName evidence="1">Uncharacterized protein</fullName>
    </submittedName>
</protein>
<accession>A0AAD8JV99</accession>
<gene>
    <name evidence="1" type="ORF">QVD17_39855</name>
</gene>